<proteinExistence type="predicted"/>
<dbReference type="AlphaFoldDB" id="A0AAU1ZXA9"/>
<dbReference type="InterPro" id="IPR011990">
    <property type="entry name" value="TPR-like_helical_dom_sf"/>
</dbReference>
<evidence type="ECO:0008006" key="2">
    <source>
        <dbReference type="Google" id="ProtNLM"/>
    </source>
</evidence>
<sequence>MTGPAPELPPAPGPGAWELAALLSFATRIEPELIREVRLRLLPHLDVGAEADLWFSDWVGARTPEAIALLPECLPHLRGVLVDLLAADPRLGQVVDIVTELHRDLSPALFLEEQITWHSLHGDTEKATEHLNRALHALVRERRTGLAGWFAEAWHRLPAEARATPAARTLAHAALAHVPSLDPDTGPELTLAEVATVAEAVGEVRIGVFRDGDALVLGDETGVEGVWGNGARAILVPDTRPRVVAVVTESESRLVRFADGVVTSLEEGTGRVELRTGAGHVYVIEPPVLAPTEPEDPAPFRFPAEEELHAQLAEGVRAELTPRLTRTLQNLLRRFRDADDYGALTRAVRLAERALETGYEAQDWPGFGCAAAEAQYLLGAYRGSRRPLERAVEISSRVWSTAGEGLAVRAWTVCGAAHRELFAYTGDIFDLQAALDALQPQVRRARGGDRGWLLTELLRTYVVFHGADPNGDHLSRALELSGRAIRSPEEEQETALALARVYLARHEVTGYPGELARVEGVARLASPTSLDSARAETWAVEAELSLHRFRTEGVWDDLDAAVNGLRGVLRLLPGDSQLRRAQLSVALADALRLRYRLLKDREALDEARHCLREALALLPEPSVWRRAALNGLNRCLIDAYREDGDLADLDEAVDVAREAAHAVRACPSLPHTHVARAQLSEALIMRHRAIGDPASLDEAVDVLRSADIDSPPVRPAVRVDHAVALASALLERRDLAAALEVLDGLPEGVPPTARLLTAEIVVGMGVESRLREAQADMRGLFARTSVPPHQRLAAARLWARLAELTDDPDDLVRSHEAVSEDLPPALLLSLGEREHLCVEWEARAREAAACAIEVGRPERALEFLEEREEVLSARVARRPGIDLTPELTRLWAHLDLRTNAAEPQATLRPDRMAATLYRLIRTMPVPVTALLSAASEGPVVVLNAARRRCDALVVALDGVTSMKLPFGHDVLAQRAEDYARVVALSDAEQRASGMTELFGWLSSRTVEPVMGGLGTAGDSVDRIWWCPNGLFTKLPVHAVETGQMVGVVTSYTPSLRALMTARDRMRPAFLVDPRSTLVVLADGGNPVRVMSPGATILRGANATVARVTAELARSRRRFFQYDGPAHFDGAPRLHLADGVLDWRDLPEGVVPDGAMIYLAGWDEPDPDNAPESEIWRILAAFQAAGYSHVLAMQGTADDRGIGVADSVYREFIRAGEENRPDSVARLLHRELPRIGPDGTLFRRAAVKHLGP</sequence>
<dbReference type="Gene3D" id="1.25.40.10">
    <property type="entry name" value="Tetratricopeptide repeat domain"/>
    <property type="match status" value="1"/>
</dbReference>
<protein>
    <recommendedName>
        <fullName evidence="2">CHAT domain-containing protein</fullName>
    </recommendedName>
</protein>
<dbReference type="EMBL" id="CP108222">
    <property type="protein sequence ID" value="WTT16169.1"/>
    <property type="molecule type" value="Genomic_DNA"/>
</dbReference>
<accession>A0AAU1ZXA9</accession>
<organism evidence="1">
    <name type="scientific">Streptomyces sp. NBC_00093</name>
    <dbReference type="NCBI Taxonomy" id="2975649"/>
    <lineage>
        <taxon>Bacteria</taxon>
        <taxon>Bacillati</taxon>
        <taxon>Actinomycetota</taxon>
        <taxon>Actinomycetes</taxon>
        <taxon>Kitasatosporales</taxon>
        <taxon>Streptomycetaceae</taxon>
        <taxon>Streptomyces</taxon>
    </lineage>
</organism>
<gene>
    <name evidence="1" type="ORF">OHA22_11810</name>
</gene>
<name>A0AAU1ZXA9_9ACTN</name>
<evidence type="ECO:0000313" key="1">
    <source>
        <dbReference type="EMBL" id="WTT16169.1"/>
    </source>
</evidence>
<reference evidence="1" key="1">
    <citation type="submission" date="2022-10" db="EMBL/GenBank/DDBJ databases">
        <title>The complete genomes of actinobacterial strains from the NBC collection.</title>
        <authorList>
            <person name="Joergensen T.S."/>
            <person name="Alvarez Arevalo M."/>
            <person name="Sterndorff E.B."/>
            <person name="Faurdal D."/>
            <person name="Vuksanovic O."/>
            <person name="Mourched A.-S."/>
            <person name="Charusanti P."/>
            <person name="Shaw S."/>
            <person name="Blin K."/>
            <person name="Weber T."/>
        </authorList>
    </citation>
    <scope>NUCLEOTIDE SEQUENCE</scope>
    <source>
        <strain evidence="1">NBC_00093</strain>
    </source>
</reference>